<dbReference type="RefSeq" id="WP_016481452.1">
    <property type="nucleotide sequence ID" value="NC_021487.1"/>
</dbReference>
<dbReference type="Proteomes" id="UP000014227">
    <property type="component" value="Chromosome I"/>
</dbReference>
<dbReference type="AlphaFoldDB" id="S0EW68"/>
<dbReference type="InParanoid" id="S0EW68"/>
<accession>S0EW68</accession>
<protein>
    <submittedName>
        <fullName evidence="1">Uncharacterized protein</fullName>
    </submittedName>
</protein>
<dbReference type="EMBL" id="HF951689">
    <property type="protein sequence ID" value="CCW33888.1"/>
    <property type="molecule type" value="Genomic_DNA"/>
</dbReference>
<evidence type="ECO:0000313" key="1">
    <source>
        <dbReference type="EMBL" id="CCW33888.1"/>
    </source>
</evidence>
<gene>
    <name evidence="1" type="ORF">CCALI_00048</name>
</gene>
<organism evidence="1 2">
    <name type="scientific">Chthonomonas calidirosea (strain DSM 23976 / ICMP 18418 / T49)</name>
    <dbReference type="NCBI Taxonomy" id="1303518"/>
    <lineage>
        <taxon>Bacteria</taxon>
        <taxon>Bacillati</taxon>
        <taxon>Armatimonadota</taxon>
        <taxon>Chthonomonadia</taxon>
        <taxon>Chthonomonadales</taxon>
        <taxon>Chthonomonadaceae</taxon>
        <taxon>Chthonomonas</taxon>
    </lineage>
</organism>
<proteinExistence type="predicted"/>
<dbReference type="KEGG" id="ccz:CCALI_00048"/>
<dbReference type="STRING" id="454171.CP488_01112"/>
<dbReference type="HOGENOM" id="CLU_2068935_0_0_0"/>
<sequence>MSWKEDGSASKLERFRALVQKQFGQNLEKATPANVREFMLLCQQSLLGATSPERLELNESKTTYEEILKDFFVRVLERPTEEALITLWLMAFELSFYQIEQHTSERLQALFGDVEESF</sequence>
<evidence type="ECO:0000313" key="2">
    <source>
        <dbReference type="Proteomes" id="UP000014227"/>
    </source>
</evidence>
<dbReference type="PATRIC" id="fig|1303518.3.peg.50"/>
<name>S0EW68_CHTCT</name>
<reference evidence="2" key="1">
    <citation type="submission" date="2013-03" db="EMBL/GenBank/DDBJ databases">
        <title>Genome sequence of Chthonomonas calidirosea, the first sequenced genome from the Armatimonadetes phylum (formally candidate division OP10).</title>
        <authorList>
            <person name="Lee K.C.Y."/>
            <person name="Morgan X.C."/>
            <person name="Dunfield P.F."/>
            <person name="Tamas I."/>
            <person name="Houghton K.M."/>
            <person name="Vyssotski M."/>
            <person name="Ryan J.L.J."/>
            <person name="Lagutin K."/>
            <person name="McDonald I.R."/>
            <person name="Stott M.B."/>
        </authorList>
    </citation>
    <scope>NUCLEOTIDE SEQUENCE [LARGE SCALE GENOMIC DNA]</scope>
    <source>
        <strain evidence="2">DSM 23976 / ICMP 18418 / T49</strain>
    </source>
</reference>
<keyword evidence="2" id="KW-1185">Reference proteome</keyword>